<keyword evidence="1" id="KW-0812">Transmembrane</keyword>
<feature type="transmembrane region" description="Helical" evidence="1">
    <location>
        <begin position="324"/>
        <end position="352"/>
    </location>
</feature>
<feature type="transmembrane region" description="Helical" evidence="1">
    <location>
        <begin position="92"/>
        <end position="111"/>
    </location>
</feature>
<dbReference type="AlphaFoldDB" id="U4LQ61"/>
<dbReference type="PANTHER" id="PTHR35043">
    <property type="entry name" value="TRANSCRIPTION FACTOR DOMAIN-CONTAINING PROTEIN"/>
    <property type="match status" value="1"/>
</dbReference>
<protein>
    <submittedName>
        <fullName evidence="3">Uncharacterized protein</fullName>
    </submittedName>
</protein>
<name>U4LQ61_PYROM</name>
<evidence type="ECO:0000313" key="4">
    <source>
        <dbReference type="Proteomes" id="UP000018144"/>
    </source>
</evidence>
<keyword evidence="2" id="KW-0732">Signal</keyword>
<dbReference type="STRING" id="1076935.U4LQ61"/>
<dbReference type="OrthoDB" id="9451547at2759"/>
<evidence type="ECO:0000256" key="1">
    <source>
        <dbReference type="SAM" id="Phobius"/>
    </source>
</evidence>
<reference evidence="3 4" key="1">
    <citation type="journal article" date="2013" name="PLoS Genet.">
        <title>The genome and development-dependent transcriptomes of Pyronema confluens: a window into fungal evolution.</title>
        <authorList>
            <person name="Traeger S."/>
            <person name="Altegoer F."/>
            <person name="Freitag M."/>
            <person name="Gabaldon T."/>
            <person name="Kempken F."/>
            <person name="Kumar A."/>
            <person name="Marcet-Houben M."/>
            <person name="Poggeler S."/>
            <person name="Stajich J.E."/>
            <person name="Nowrousian M."/>
        </authorList>
    </citation>
    <scope>NUCLEOTIDE SEQUENCE [LARGE SCALE GENOMIC DNA]</scope>
    <source>
        <strain evidence="4">CBS 100304</strain>
        <tissue evidence="3">Vegetative mycelium</tissue>
    </source>
</reference>
<dbReference type="EMBL" id="HF935600">
    <property type="protein sequence ID" value="CCX31470.2"/>
    <property type="molecule type" value="Genomic_DNA"/>
</dbReference>
<keyword evidence="1" id="KW-1133">Transmembrane helix</keyword>
<dbReference type="Proteomes" id="UP000018144">
    <property type="component" value="Unassembled WGS sequence"/>
</dbReference>
<dbReference type="PANTHER" id="PTHR35043:SF7">
    <property type="entry name" value="TRANSCRIPTION FACTOR DOMAIN-CONTAINING PROTEIN"/>
    <property type="match status" value="1"/>
</dbReference>
<sequence>MVLIATLFAFHQLFTPANSAPTSTWHPPHGNKTALQHEIAPSWVAEPKERGTMSLLYSCTFTMFLCVYTAVHLNVPPQGEKKRYFYLRKAKWVLVALLAPEVVLYTAWSQWRDARWLRYGRSDLSLSAKKRLIQFGLMQCFYVAMGGVVVDFSAVEDQECKEFLSEKGLGSMWTLTTNGFHESRITDLPCKSISDKSKADVLAKGLTISRKIEGLPLTVLEIHTLVHVVCALFMYVLWFEKPVDVRDPTVIKVEDAIKAWDSIKASLGPNFAPSLIPYAPNLDYNVYGKKKQQAILLVALCAAYGGVHLAAWNFEFPTNAEKLIWRITCIITMVGTAVSWYILYLYTIYVVHLRDQSRGLLEMLGESNHRRKIAMIVTAIVSLFFILARIVITIMSFISLRKVPAGVYATVQWNDLIPHF</sequence>
<evidence type="ECO:0000256" key="2">
    <source>
        <dbReference type="SAM" id="SignalP"/>
    </source>
</evidence>
<feature type="chain" id="PRO_5004651664" evidence="2">
    <location>
        <begin position="20"/>
        <end position="420"/>
    </location>
</feature>
<organism evidence="3 4">
    <name type="scientific">Pyronema omphalodes (strain CBS 100304)</name>
    <name type="common">Pyronema confluens</name>
    <dbReference type="NCBI Taxonomy" id="1076935"/>
    <lineage>
        <taxon>Eukaryota</taxon>
        <taxon>Fungi</taxon>
        <taxon>Dikarya</taxon>
        <taxon>Ascomycota</taxon>
        <taxon>Pezizomycotina</taxon>
        <taxon>Pezizomycetes</taxon>
        <taxon>Pezizales</taxon>
        <taxon>Pyronemataceae</taxon>
        <taxon>Pyronema</taxon>
    </lineage>
</organism>
<feature type="signal peptide" evidence="2">
    <location>
        <begin position="1"/>
        <end position="19"/>
    </location>
</feature>
<accession>U4LQ61</accession>
<feature type="transmembrane region" description="Helical" evidence="1">
    <location>
        <begin position="131"/>
        <end position="155"/>
    </location>
</feature>
<dbReference type="eggNOG" id="ENOG502S6E5">
    <property type="taxonomic scope" value="Eukaryota"/>
</dbReference>
<keyword evidence="4" id="KW-1185">Reference proteome</keyword>
<gene>
    <name evidence="3" type="ORF">PCON_10819</name>
</gene>
<feature type="transmembrane region" description="Helical" evidence="1">
    <location>
        <begin position="373"/>
        <end position="398"/>
    </location>
</feature>
<proteinExistence type="predicted"/>
<feature type="transmembrane region" description="Helical" evidence="1">
    <location>
        <begin position="51"/>
        <end position="71"/>
    </location>
</feature>
<feature type="transmembrane region" description="Helical" evidence="1">
    <location>
        <begin position="294"/>
        <end position="312"/>
    </location>
</feature>
<evidence type="ECO:0000313" key="3">
    <source>
        <dbReference type="EMBL" id="CCX31470.2"/>
    </source>
</evidence>
<keyword evidence="1" id="KW-0472">Membrane</keyword>
<dbReference type="OMA" id="LWRCASI"/>